<evidence type="ECO:0008006" key="3">
    <source>
        <dbReference type="Google" id="ProtNLM"/>
    </source>
</evidence>
<dbReference type="EMBL" id="FODY01000017">
    <property type="protein sequence ID" value="SEP30384.1"/>
    <property type="molecule type" value="Genomic_DNA"/>
</dbReference>
<accession>A0A1H8WRM8</accession>
<name>A0A1H8WRM8_9FIRM</name>
<evidence type="ECO:0000313" key="2">
    <source>
        <dbReference type="Proteomes" id="UP000198847"/>
    </source>
</evidence>
<keyword evidence="2" id="KW-1185">Reference proteome</keyword>
<protein>
    <recommendedName>
        <fullName evidence="3">Spo0E like sporulation regulatory protein</fullName>
    </recommendedName>
</protein>
<gene>
    <name evidence="1" type="ORF">SAMN04490178_11770</name>
</gene>
<sequence length="54" mass="6405">MSQELWKEVEQLQEKLHDTISKKGVGSPEAIRVMQAFREKMDEYKRCTKKPLEP</sequence>
<dbReference type="AlphaFoldDB" id="A0A1H8WRM8"/>
<dbReference type="STRING" id="112903.SAMN04490178_11770"/>
<reference evidence="1 2" key="1">
    <citation type="submission" date="2016-10" db="EMBL/GenBank/DDBJ databases">
        <authorList>
            <person name="de Groot N.N."/>
        </authorList>
    </citation>
    <scope>NUCLEOTIDE SEQUENCE [LARGE SCALE GENOMIC DNA]</scope>
    <source>
        <strain evidence="1 2">DSM 13305</strain>
    </source>
</reference>
<organism evidence="1 2">
    <name type="scientific">Propionispora vibrioides</name>
    <dbReference type="NCBI Taxonomy" id="112903"/>
    <lineage>
        <taxon>Bacteria</taxon>
        <taxon>Bacillati</taxon>
        <taxon>Bacillota</taxon>
        <taxon>Negativicutes</taxon>
        <taxon>Selenomonadales</taxon>
        <taxon>Sporomusaceae</taxon>
        <taxon>Propionispora</taxon>
    </lineage>
</organism>
<proteinExistence type="predicted"/>
<evidence type="ECO:0000313" key="1">
    <source>
        <dbReference type="EMBL" id="SEP30384.1"/>
    </source>
</evidence>
<dbReference type="Proteomes" id="UP000198847">
    <property type="component" value="Unassembled WGS sequence"/>
</dbReference>
<dbReference type="RefSeq" id="WP_177173599.1">
    <property type="nucleotide sequence ID" value="NZ_FODY01000017.1"/>
</dbReference>